<feature type="compositionally biased region" description="Low complexity" evidence="1">
    <location>
        <begin position="129"/>
        <end position="143"/>
    </location>
</feature>
<gene>
    <name evidence="3" type="ORF">H9854_03860</name>
</gene>
<feature type="chain" id="PRO_5038942605" evidence="2">
    <location>
        <begin position="24"/>
        <end position="151"/>
    </location>
</feature>
<reference evidence="3" key="1">
    <citation type="journal article" date="2021" name="PeerJ">
        <title>Extensive microbial diversity within the chicken gut microbiome revealed by metagenomics and culture.</title>
        <authorList>
            <person name="Gilroy R."/>
            <person name="Ravi A."/>
            <person name="Getino M."/>
            <person name="Pursley I."/>
            <person name="Horton D.L."/>
            <person name="Alikhan N.F."/>
            <person name="Baker D."/>
            <person name="Gharbi K."/>
            <person name="Hall N."/>
            <person name="Watson M."/>
            <person name="Adriaenssens E.M."/>
            <person name="Foster-Nyarko E."/>
            <person name="Jarju S."/>
            <person name="Secka A."/>
            <person name="Antonio M."/>
            <person name="Oren A."/>
            <person name="Chaudhuri R.R."/>
            <person name="La Ragione R."/>
            <person name="Hildebrand F."/>
            <person name="Pallen M.J."/>
        </authorList>
    </citation>
    <scope>NUCLEOTIDE SEQUENCE</scope>
    <source>
        <strain evidence="3">1193</strain>
    </source>
</reference>
<comment type="caution">
    <text evidence="3">The sequence shown here is derived from an EMBL/GenBank/DDBJ whole genome shotgun (WGS) entry which is preliminary data.</text>
</comment>
<evidence type="ECO:0000313" key="3">
    <source>
        <dbReference type="EMBL" id="HIX61357.1"/>
    </source>
</evidence>
<evidence type="ECO:0000256" key="1">
    <source>
        <dbReference type="SAM" id="MobiDB-lite"/>
    </source>
</evidence>
<dbReference type="Proteomes" id="UP000824248">
    <property type="component" value="Unassembled WGS sequence"/>
</dbReference>
<evidence type="ECO:0000313" key="4">
    <source>
        <dbReference type="Proteomes" id="UP000824248"/>
    </source>
</evidence>
<reference evidence="3" key="2">
    <citation type="submission" date="2021-04" db="EMBL/GenBank/DDBJ databases">
        <authorList>
            <person name="Gilroy R."/>
        </authorList>
    </citation>
    <scope>NUCLEOTIDE SEQUENCE</scope>
    <source>
        <strain evidence="3">1193</strain>
    </source>
</reference>
<protein>
    <submittedName>
        <fullName evidence="3">Uncharacterized protein</fullName>
    </submittedName>
</protein>
<feature type="region of interest" description="Disordered" evidence="1">
    <location>
        <begin position="22"/>
        <end position="151"/>
    </location>
</feature>
<accession>A0A9D2B4N7</accession>
<sequence length="151" mass="15188">MAGKFSHLVLFALPLVWASAAAAATPAVPSESGATIDPAEVIEPSSVTTGGAGTTSGITGSDMNEADEGSGSGQTRGDDLFQTPAAAPDAGTAYETETPEPASDADVEQTLPDEPLGATDTGLREENENNGNGEPQENNGEPQASRGRNSD</sequence>
<keyword evidence="2" id="KW-0732">Signal</keyword>
<name>A0A9D2B4N7_9GAMM</name>
<evidence type="ECO:0000256" key="2">
    <source>
        <dbReference type="SAM" id="SignalP"/>
    </source>
</evidence>
<dbReference type="AlphaFoldDB" id="A0A9D2B4N7"/>
<feature type="compositionally biased region" description="Low complexity" evidence="1">
    <location>
        <begin position="45"/>
        <end position="61"/>
    </location>
</feature>
<dbReference type="EMBL" id="DXFC01000111">
    <property type="protein sequence ID" value="HIX61357.1"/>
    <property type="molecule type" value="Genomic_DNA"/>
</dbReference>
<organism evidence="3 4">
    <name type="scientific">Candidatus Halomonas stercoripullorum</name>
    <dbReference type="NCBI Taxonomy" id="2838617"/>
    <lineage>
        <taxon>Bacteria</taxon>
        <taxon>Pseudomonadati</taxon>
        <taxon>Pseudomonadota</taxon>
        <taxon>Gammaproteobacteria</taxon>
        <taxon>Oceanospirillales</taxon>
        <taxon>Halomonadaceae</taxon>
        <taxon>Halomonas</taxon>
    </lineage>
</organism>
<proteinExistence type="predicted"/>
<feature type="signal peptide" evidence="2">
    <location>
        <begin position="1"/>
        <end position="23"/>
    </location>
</feature>